<protein>
    <submittedName>
        <fullName evidence="3">Uncharacterized protein</fullName>
    </submittedName>
</protein>
<evidence type="ECO:0000256" key="1">
    <source>
        <dbReference type="SAM" id="SignalP"/>
    </source>
</evidence>
<comment type="caution">
    <text evidence="3">The sequence shown here is derived from an EMBL/GenBank/DDBJ whole genome shotgun (WGS) entry which is preliminary data.</text>
</comment>
<proteinExistence type="predicted"/>
<organism evidence="3 4">
    <name type="scientific">Ephemerocybe angulata</name>
    <dbReference type="NCBI Taxonomy" id="980116"/>
    <lineage>
        <taxon>Eukaryota</taxon>
        <taxon>Fungi</taxon>
        <taxon>Dikarya</taxon>
        <taxon>Basidiomycota</taxon>
        <taxon>Agaricomycotina</taxon>
        <taxon>Agaricomycetes</taxon>
        <taxon>Agaricomycetidae</taxon>
        <taxon>Agaricales</taxon>
        <taxon>Agaricineae</taxon>
        <taxon>Psathyrellaceae</taxon>
        <taxon>Ephemerocybe</taxon>
    </lineage>
</organism>
<evidence type="ECO:0000313" key="3">
    <source>
        <dbReference type="EMBL" id="KAF6745343.1"/>
    </source>
</evidence>
<accession>A0A8H6HGE1</accession>
<keyword evidence="4" id="KW-1185">Reference proteome</keyword>
<dbReference type="EMBL" id="JACGCI010000141">
    <property type="protein sequence ID" value="KAF6743617.1"/>
    <property type="molecule type" value="Genomic_DNA"/>
</dbReference>
<dbReference type="AlphaFoldDB" id="A0A8H6HGE1"/>
<evidence type="ECO:0000313" key="2">
    <source>
        <dbReference type="EMBL" id="KAF6743617.1"/>
    </source>
</evidence>
<name>A0A8H6HGE1_9AGAR</name>
<dbReference type="EMBL" id="JACGCI010000107">
    <property type="protein sequence ID" value="KAF6745343.1"/>
    <property type="molecule type" value="Genomic_DNA"/>
</dbReference>
<sequence length="400" mass="44904">MLTITHLKGQFTLVFLLSPPFSCTTDTYAAQFSEDNPAARKLVIPDDFCRHYRENIMFTLTFAPANAVNCLATFHGTHSSELLLEMCLQYIQDHGLAAFDGVCSIAASRVHRNVLFFTVDSPDVIQRLEAERLFGLPNFQDLTAVPFDGFSLLQERTNYPCTDPGFWVRTPYDHPEAGEIVVTACVLGRVPGSNDWREVELLVPVPTACTPPPLHAQEILSFEPPPAEAEIIRVNIARLTIPKATPPCATRAIIWKALVAIGRPELAHIAERTQRMFDHEVLHSLPFAVKVLEGLHYGHTFVLCKETEDMPGDQVVLLLQHHPLTEGRTRRVTIPTSHVKMGFDIMDTVCWNEDGKEHVGWITGFDTSLFQYTAVSRSSPITWTLGHNELRLQPTLHQSY</sequence>
<feature type="signal peptide" evidence="1">
    <location>
        <begin position="1"/>
        <end position="24"/>
    </location>
</feature>
<reference evidence="3 4" key="1">
    <citation type="submission" date="2020-07" db="EMBL/GenBank/DDBJ databases">
        <title>Comparative genomics of pyrophilous fungi reveals a link between fire events and developmental genes.</title>
        <authorList>
            <consortium name="DOE Joint Genome Institute"/>
            <person name="Steindorff A.S."/>
            <person name="Carver A."/>
            <person name="Calhoun S."/>
            <person name="Stillman K."/>
            <person name="Liu H."/>
            <person name="Lipzen A."/>
            <person name="Pangilinan J."/>
            <person name="Labutti K."/>
            <person name="Bruns T.D."/>
            <person name="Grigoriev I.V."/>
        </authorList>
    </citation>
    <scope>NUCLEOTIDE SEQUENCE [LARGE SCALE GENOMIC DNA]</scope>
    <source>
        <strain evidence="3 4">CBS 144469</strain>
    </source>
</reference>
<feature type="chain" id="PRO_5036266525" evidence="1">
    <location>
        <begin position="25"/>
        <end position="400"/>
    </location>
</feature>
<dbReference type="Proteomes" id="UP000521943">
    <property type="component" value="Unassembled WGS sequence"/>
</dbReference>
<gene>
    <name evidence="3" type="ORF">DFP72DRAFT_1077656</name>
    <name evidence="2" type="ORF">DFP72DRAFT_1079901</name>
</gene>
<evidence type="ECO:0000313" key="4">
    <source>
        <dbReference type="Proteomes" id="UP000521943"/>
    </source>
</evidence>
<keyword evidence="1" id="KW-0732">Signal</keyword>